<evidence type="ECO:0000256" key="3">
    <source>
        <dbReference type="ARBA" id="ARBA00022821"/>
    </source>
</evidence>
<keyword evidence="2" id="KW-0547">Nucleotide-binding</keyword>
<dbReference type="Proteomes" id="UP001358586">
    <property type="component" value="Chromosome 3"/>
</dbReference>
<protein>
    <recommendedName>
        <fullName evidence="4">Disease resistance N-terminal domain-containing protein</fullName>
    </recommendedName>
</protein>
<evidence type="ECO:0000313" key="6">
    <source>
        <dbReference type="Proteomes" id="UP001358586"/>
    </source>
</evidence>
<keyword evidence="6" id="KW-1185">Reference proteome</keyword>
<dbReference type="EMBL" id="JARKNE010000003">
    <property type="protein sequence ID" value="KAK5841273.1"/>
    <property type="molecule type" value="Genomic_DNA"/>
</dbReference>
<evidence type="ECO:0000256" key="2">
    <source>
        <dbReference type="ARBA" id="ARBA00022741"/>
    </source>
</evidence>
<dbReference type="InterPro" id="IPR041118">
    <property type="entry name" value="Rx_N"/>
</dbReference>
<comment type="caution">
    <text evidence="5">The sequence shown here is derived from an EMBL/GenBank/DDBJ whole genome shotgun (WGS) entry which is preliminary data.</text>
</comment>
<evidence type="ECO:0000256" key="1">
    <source>
        <dbReference type="ARBA" id="ARBA00022737"/>
    </source>
</evidence>
<dbReference type="Pfam" id="PF18052">
    <property type="entry name" value="Rx_N"/>
    <property type="match status" value="1"/>
</dbReference>
<evidence type="ECO:0000259" key="4">
    <source>
        <dbReference type="Pfam" id="PF18052"/>
    </source>
</evidence>
<sequence length="89" mass="10039">MTEAIIGATIDVALSNAISIIEDQINLVVTWDFKDDLNKLRSSLDLARAFLQDAESRRVDEPIKVWLQQLRCIAYAADDVLDELAYESL</sequence>
<name>A0ABR0QPM9_GOSAR</name>
<feature type="domain" description="Disease resistance N-terminal" evidence="4">
    <location>
        <begin position="11"/>
        <end position="88"/>
    </location>
</feature>
<evidence type="ECO:0000313" key="5">
    <source>
        <dbReference type="EMBL" id="KAK5841273.1"/>
    </source>
</evidence>
<proteinExistence type="predicted"/>
<reference evidence="5 6" key="1">
    <citation type="submission" date="2023-03" db="EMBL/GenBank/DDBJ databases">
        <title>WGS of Gossypium arboreum.</title>
        <authorList>
            <person name="Yu D."/>
        </authorList>
    </citation>
    <scope>NUCLEOTIDE SEQUENCE [LARGE SCALE GENOMIC DNA]</scope>
    <source>
        <tissue evidence="5">Leaf</tissue>
    </source>
</reference>
<gene>
    <name evidence="5" type="ORF">PVK06_010182</name>
</gene>
<accession>A0ABR0QPM9</accession>
<dbReference type="Gene3D" id="1.20.5.4130">
    <property type="match status" value="1"/>
</dbReference>
<organism evidence="5 6">
    <name type="scientific">Gossypium arboreum</name>
    <name type="common">Tree cotton</name>
    <name type="synonym">Gossypium nanking</name>
    <dbReference type="NCBI Taxonomy" id="29729"/>
    <lineage>
        <taxon>Eukaryota</taxon>
        <taxon>Viridiplantae</taxon>
        <taxon>Streptophyta</taxon>
        <taxon>Embryophyta</taxon>
        <taxon>Tracheophyta</taxon>
        <taxon>Spermatophyta</taxon>
        <taxon>Magnoliopsida</taxon>
        <taxon>eudicotyledons</taxon>
        <taxon>Gunneridae</taxon>
        <taxon>Pentapetalae</taxon>
        <taxon>rosids</taxon>
        <taxon>malvids</taxon>
        <taxon>Malvales</taxon>
        <taxon>Malvaceae</taxon>
        <taxon>Malvoideae</taxon>
        <taxon>Gossypium</taxon>
    </lineage>
</organism>
<keyword evidence="1" id="KW-0677">Repeat</keyword>
<keyword evidence="3" id="KW-0611">Plant defense</keyword>